<feature type="domain" description="Fatty acyl-CoA reductase C-terminal" evidence="11">
    <location>
        <begin position="365"/>
        <end position="457"/>
    </location>
</feature>
<evidence type="ECO:0000256" key="8">
    <source>
        <dbReference type="ARBA" id="ARBA00023136"/>
    </source>
</evidence>
<comment type="subcellular location">
    <subcellularLocation>
        <location evidence="1">Membrane</location>
        <topology evidence="1">Multi-pass membrane protein</topology>
    </subcellularLocation>
</comment>
<dbReference type="Proteomes" id="UP000410492">
    <property type="component" value="Unassembled WGS sequence"/>
</dbReference>
<keyword evidence="8 10" id="KW-0472">Membrane</keyword>
<comment type="function">
    <text evidence="10">Catalyzes the reduction of fatty acyl-CoA to fatty alcohols.</text>
</comment>
<evidence type="ECO:0000256" key="6">
    <source>
        <dbReference type="ARBA" id="ARBA00022989"/>
    </source>
</evidence>
<proteinExistence type="inferred from homology"/>
<name>A0A653CNK6_CALMS</name>
<dbReference type="CDD" id="cd05236">
    <property type="entry name" value="FAR-N_SDR_e"/>
    <property type="match status" value="1"/>
</dbReference>
<dbReference type="EMBL" id="CAACVG010008369">
    <property type="protein sequence ID" value="VEN49491.1"/>
    <property type="molecule type" value="Genomic_DNA"/>
</dbReference>
<comment type="similarity">
    <text evidence="2 10">Belongs to the fatty acyl-CoA reductase family.</text>
</comment>
<evidence type="ECO:0000256" key="2">
    <source>
        <dbReference type="ARBA" id="ARBA00005928"/>
    </source>
</evidence>
<keyword evidence="10" id="KW-0560">Oxidoreductase</keyword>
<dbReference type="InterPro" id="IPR013120">
    <property type="entry name" value="FAR_NAD-bd"/>
</dbReference>
<evidence type="ECO:0000259" key="11">
    <source>
        <dbReference type="Pfam" id="PF03015"/>
    </source>
</evidence>
<keyword evidence="6 10" id="KW-1133">Transmembrane helix</keyword>
<dbReference type="InterPro" id="IPR026055">
    <property type="entry name" value="FAR"/>
</dbReference>
<evidence type="ECO:0000256" key="1">
    <source>
        <dbReference type="ARBA" id="ARBA00004141"/>
    </source>
</evidence>
<organism evidence="13 14">
    <name type="scientific">Callosobruchus maculatus</name>
    <name type="common">Southern cowpea weevil</name>
    <name type="synonym">Pulse bruchid</name>
    <dbReference type="NCBI Taxonomy" id="64391"/>
    <lineage>
        <taxon>Eukaryota</taxon>
        <taxon>Metazoa</taxon>
        <taxon>Ecdysozoa</taxon>
        <taxon>Arthropoda</taxon>
        <taxon>Hexapoda</taxon>
        <taxon>Insecta</taxon>
        <taxon>Pterygota</taxon>
        <taxon>Neoptera</taxon>
        <taxon>Endopterygota</taxon>
        <taxon>Coleoptera</taxon>
        <taxon>Polyphaga</taxon>
        <taxon>Cucujiformia</taxon>
        <taxon>Chrysomeloidea</taxon>
        <taxon>Chrysomelidae</taxon>
        <taxon>Bruchinae</taxon>
        <taxon>Bruchini</taxon>
        <taxon>Callosobruchus</taxon>
    </lineage>
</organism>
<evidence type="ECO:0000256" key="10">
    <source>
        <dbReference type="RuleBase" id="RU363097"/>
    </source>
</evidence>
<comment type="catalytic activity">
    <reaction evidence="9 10">
        <text>a long-chain fatty acyl-CoA + 2 NADPH + 2 H(+) = a long-chain primary fatty alcohol + 2 NADP(+) + CoA</text>
        <dbReference type="Rhea" id="RHEA:52716"/>
        <dbReference type="ChEBI" id="CHEBI:15378"/>
        <dbReference type="ChEBI" id="CHEBI:57287"/>
        <dbReference type="ChEBI" id="CHEBI:57783"/>
        <dbReference type="ChEBI" id="CHEBI:58349"/>
        <dbReference type="ChEBI" id="CHEBI:77396"/>
        <dbReference type="ChEBI" id="CHEBI:83139"/>
        <dbReference type="EC" id="1.2.1.84"/>
    </reaction>
</comment>
<evidence type="ECO:0000259" key="12">
    <source>
        <dbReference type="Pfam" id="PF07993"/>
    </source>
</evidence>
<evidence type="ECO:0000256" key="5">
    <source>
        <dbReference type="ARBA" id="ARBA00022857"/>
    </source>
</evidence>
<evidence type="ECO:0000313" key="14">
    <source>
        <dbReference type="Proteomes" id="UP000410492"/>
    </source>
</evidence>
<evidence type="ECO:0000256" key="9">
    <source>
        <dbReference type="ARBA" id="ARBA00052530"/>
    </source>
</evidence>
<evidence type="ECO:0000256" key="4">
    <source>
        <dbReference type="ARBA" id="ARBA00022692"/>
    </source>
</evidence>
<dbReference type="InterPro" id="IPR036291">
    <property type="entry name" value="NAD(P)-bd_dom_sf"/>
</dbReference>
<accession>A0A653CNK6</accession>
<keyword evidence="3 10" id="KW-0444">Lipid biosynthesis</keyword>
<dbReference type="InterPro" id="IPR033640">
    <property type="entry name" value="FAR_C"/>
</dbReference>
<dbReference type="Pfam" id="PF03015">
    <property type="entry name" value="Sterile"/>
    <property type="match status" value="1"/>
</dbReference>
<dbReference type="OrthoDB" id="429813at2759"/>
<keyword evidence="7 10" id="KW-0443">Lipid metabolism</keyword>
<keyword evidence="4 10" id="KW-0812">Transmembrane</keyword>
<feature type="transmembrane region" description="Helical" evidence="10">
    <location>
        <begin position="471"/>
        <end position="492"/>
    </location>
</feature>
<dbReference type="EC" id="1.2.1.84" evidence="10"/>
<keyword evidence="14" id="KW-1185">Reference proteome</keyword>
<keyword evidence="5 10" id="KW-0521">NADP</keyword>
<dbReference type="GO" id="GO:0102965">
    <property type="term" value="F:alcohol-forming long-chain fatty acyl-CoA reductase activity"/>
    <property type="evidence" value="ECO:0007669"/>
    <property type="project" value="UniProtKB-EC"/>
</dbReference>
<feature type="domain" description="Thioester reductase (TE)" evidence="12">
    <location>
        <begin position="24"/>
        <end position="295"/>
    </location>
</feature>
<dbReference type="AlphaFoldDB" id="A0A653CNK6"/>
<dbReference type="SUPFAM" id="SSF51735">
    <property type="entry name" value="NAD(P)-binding Rossmann-fold domains"/>
    <property type="match status" value="1"/>
</dbReference>
<dbReference type="GO" id="GO:0080019">
    <property type="term" value="F:alcohol-forming very long-chain fatty acyl-CoA reductase activity"/>
    <property type="evidence" value="ECO:0007669"/>
    <property type="project" value="InterPro"/>
</dbReference>
<evidence type="ECO:0000313" key="13">
    <source>
        <dbReference type="EMBL" id="VEN49491.1"/>
    </source>
</evidence>
<dbReference type="CDD" id="cd09071">
    <property type="entry name" value="FAR_C"/>
    <property type="match status" value="1"/>
</dbReference>
<protein>
    <recommendedName>
        <fullName evidence="10">Fatty acyl-CoA reductase</fullName>
        <ecNumber evidence="10">1.2.1.84</ecNumber>
    </recommendedName>
</protein>
<dbReference type="PANTHER" id="PTHR11011">
    <property type="entry name" value="MALE STERILITY PROTEIN 2-RELATED"/>
    <property type="match status" value="1"/>
</dbReference>
<evidence type="ECO:0000256" key="3">
    <source>
        <dbReference type="ARBA" id="ARBA00022516"/>
    </source>
</evidence>
<gene>
    <name evidence="13" type="ORF">CALMAC_LOCUS10591</name>
</gene>
<dbReference type="Pfam" id="PF07993">
    <property type="entry name" value="NAD_binding_4"/>
    <property type="match status" value="1"/>
</dbReference>
<dbReference type="Gene3D" id="3.40.50.720">
    <property type="entry name" value="NAD(P)-binding Rossmann-like Domain"/>
    <property type="match status" value="1"/>
</dbReference>
<dbReference type="FunFam" id="3.40.50.720:FF:000143">
    <property type="entry name" value="Fatty acyl-CoA reductase"/>
    <property type="match status" value="1"/>
</dbReference>
<dbReference type="GO" id="GO:0005777">
    <property type="term" value="C:peroxisome"/>
    <property type="evidence" value="ECO:0007669"/>
    <property type="project" value="TreeGrafter"/>
</dbReference>
<evidence type="ECO:0000256" key="7">
    <source>
        <dbReference type="ARBA" id="ARBA00023098"/>
    </source>
</evidence>
<dbReference type="GO" id="GO:0035336">
    <property type="term" value="P:long-chain fatty-acyl-CoA metabolic process"/>
    <property type="evidence" value="ECO:0007669"/>
    <property type="project" value="TreeGrafter"/>
</dbReference>
<sequence>MEETDLDKYPDRVAEIFKDKTIFITGGTGFMGKVLIEKLLRSCGGLKKIIMLIRSKKGKRPQERIKDIMNNPLFDKVKKLRGPEVVQKLEAIDGDVTLPELGISKEDRQKITKEVEIIYHCAATIRFDEPLKKAVLLNVRGTKYMLDLAKECKKLLIFVHLSTAYCHLNEKVLHEKVYPPPADPHMIIKTVEWMEDDVIDLITPKLLGDIPNTYAFTKALGESLVADELNNLPVIILRPSIVIPIWKEPIPGWTDNINGPAGLLIGAGKGVIRTMYCNSDRYADFLPVDIGVNAMIVSCYDFTVNRKRRIYNLTSSSLYKISWSDIIEIGRKVIETRMPLNNVAWYPGGSMKKSRIVHNICFYLFHMLPAIFVDTLLYVLGFKPILMRVQQRISKGFEVFEYYANNQWEFDNEESLKAREILNPRERKIYKVDGDGIDYVDYFTHCVHCTRLYILNEPDDTIPAAKRHMKIMYVVDIIVKTLFCLGMLYLLYTKLVRPYFGWD</sequence>
<dbReference type="GO" id="GO:0016020">
    <property type="term" value="C:membrane"/>
    <property type="evidence" value="ECO:0007669"/>
    <property type="project" value="UniProtKB-SubCell"/>
</dbReference>
<dbReference type="PANTHER" id="PTHR11011:SF61">
    <property type="entry name" value="FATTY ACYL-COA REDUCTASE"/>
    <property type="match status" value="1"/>
</dbReference>
<feature type="transmembrane region" description="Helical" evidence="10">
    <location>
        <begin position="362"/>
        <end position="382"/>
    </location>
</feature>
<reference evidence="13 14" key="1">
    <citation type="submission" date="2019-01" db="EMBL/GenBank/DDBJ databases">
        <authorList>
            <person name="Sayadi A."/>
        </authorList>
    </citation>
    <scope>NUCLEOTIDE SEQUENCE [LARGE SCALE GENOMIC DNA]</scope>
</reference>